<protein>
    <submittedName>
        <fullName evidence="2">Uncharacterized protein</fullName>
    </submittedName>
</protein>
<gene>
    <name evidence="2" type="ORF">FG382_08415</name>
</gene>
<proteinExistence type="predicted"/>
<name>A0A544TAK9_9BACI</name>
<dbReference type="OrthoDB" id="2627254at2"/>
<organism evidence="2 3">
    <name type="scientific">Psychrobacillus lasiicapitis</name>
    <dbReference type="NCBI Taxonomy" id="1636719"/>
    <lineage>
        <taxon>Bacteria</taxon>
        <taxon>Bacillati</taxon>
        <taxon>Bacillota</taxon>
        <taxon>Bacilli</taxon>
        <taxon>Bacillales</taxon>
        <taxon>Bacillaceae</taxon>
        <taxon>Psychrobacillus</taxon>
    </lineage>
</organism>
<evidence type="ECO:0000256" key="1">
    <source>
        <dbReference type="SAM" id="MobiDB-lite"/>
    </source>
</evidence>
<dbReference type="AlphaFoldDB" id="A0A544TAK9"/>
<sequence>MAKKGEQQSFETKNKEKYTFQHPGLREAIRMRDQSKNEHGVQQGEKLYESLMEHVVFKEDGTKVNFEHFEEVGGFTEVMSAAVKFTFQEG</sequence>
<evidence type="ECO:0000313" key="2">
    <source>
        <dbReference type="EMBL" id="TQR14469.1"/>
    </source>
</evidence>
<comment type="caution">
    <text evidence="2">The sequence shown here is derived from an EMBL/GenBank/DDBJ whole genome shotgun (WGS) entry which is preliminary data.</text>
</comment>
<dbReference type="RefSeq" id="WP_142538452.1">
    <property type="nucleotide sequence ID" value="NZ_BMIE01000003.1"/>
</dbReference>
<dbReference type="Proteomes" id="UP000317316">
    <property type="component" value="Unassembled WGS sequence"/>
</dbReference>
<accession>A0A544TAK9</accession>
<keyword evidence="3" id="KW-1185">Reference proteome</keyword>
<feature type="region of interest" description="Disordered" evidence="1">
    <location>
        <begin position="1"/>
        <end position="23"/>
    </location>
</feature>
<dbReference type="EMBL" id="VDGH01000004">
    <property type="protein sequence ID" value="TQR14469.1"/>
    <property type="molecule type" value="Genomic_DNA"/>
</dbReference>
<reference evidence="2 3" key="1">
    <citation type="submission" date="2019-05" db="EMBL/GenBank/DDBJ databases">
        <title>Psychrobacillus vulpis sp. nov., a new species isolated from feces of a red fox that inhabits in The Tablas de Daimiel Natural Park, Albacete, Spain.</title>
        <authorList>
            <person name="Rodriguez M."/>
            <person name="Reina J.C."/>
            <person name="Bejar V."/>
            <person name="Llamas I."/>
        </authorList>
    </citation>
    <scope>NUCLEOTIDE SEQUENCE [LARGE SCALE GENOMIC DNA]</scope>
    <source>
        <strain evidence="2 3">NEAU-3TGS17</strain>
    </source>
</reference>
<evidence type="ECO:0000313" key="3">
    <source>
        <dbReference type="Proteomes" id="UP000317316"/>
    </source>
</evidence>